<organism evidence="1 2">
    <name type="scientific">Shigella dysenteriae 1617</name>
    <dbReference type="NCBI Taxonomy" id="754093"/>
    <lineage>
        <taxon>Bacteria</taxon>
        <taxon>Pseudomonadati</taxon>
        <taxon>Pseudomonadota</taxon>
        <taxon>Gammaproteobacteria</taxon>
        <taxon>Enterobacterales</taxon>
        <taxon>Enterobacteriaceae</taxon>
        <taxon>Shigella</taxon>
    </lineage>
</organism>
<dbReference type="HOGENOM" id="CLU_3367314_0_0_6"/>
<accession>A0A0A6ZMU3</accession>
<protein>
    <submittedName>
        <fullName evidence="1">Uncharacterized protein</fullName>
    </submittedName>
</protein>
<sequence>MGYFEQKKSSPDTILMRDECFAIQYHSALSILGPE</sequence>
<dbReference type="PATRIC" id="fig|754093.4.peg.102"/>
<dbReference type="AlphaFoldDB" id="A0A0A6ZMU3"/>
<dbReference type="Proteomes" id="UP000031647">
    <property type="component" value="Chromosome"/>
</dbReference>
<evidence type="ECO:0000313" key="1">
    <source>
        <dbReference type="EMBL" id="AHA62921.1"/>
    </source>
</evidence>
<gene>
    <name evidence="1" type="ORF">Asd1617_00094</name>
</gene>
<reference evidence="1 2" key="1">
    <citation type="submission" date="2013-09" db="EMBL/GenBank/DDBJ databases">
        <title>Comparative genomics of Sd1617 to representative strains in evaluating its pathogenesis.</title>
        <authorList>
            <person name="Aksomboon Vongsawan A."/>
            <person name="Kapatral V."/>
            <person name="Vaisvil B."/>
            <person name="Serichantalergs O."/>
            <person name="Hale T.L."/>
            <person name="Mason C.J."/>
        </authorList>
    </citation>
    <scope>NUCLEOTIDE SEQUENCE [LARGE SCALE GENOMIC DNA]</scope>
    <source>
        <strain evidence="1 2">1617</strain>
    </source>
</reference>
<proteinExistence type="predicted"/>
<name>A0A0A6ZMU3_SHIDY</name>
<evidence type="ECO:0000313" key="2">
    <source>
        <dbReference type="Proteomes" id="UP000031647"/>
    </source>
</evidence>
<dbReference type="EMBL" id="CP006736">
    <property type="protein sequence ID" value="AHA62921.1"/>
    <property type="molecule type" value="Genomic_DNA"/>
</dbReference>
<dbReference type="KEGG" id="sdz:Asd1617_00094"/>